<dbReference type="Ensembl" id="ENSEAST00005037035.1">
    <property type="protein sequence ID" value="ENSEASP00005033975.1"/>
    <property type="gene ID" value="ENSEASG00005023232.1"/>
</dbReference>
<name>A0A8C4N8V5_EQUAS</name>
<proteinExistence type="predicted"/>
<reference evidence="1" key="1">
    <citation type="submission" date="2023-03" db="UniProtKB">
        <authorList>
            <consortium name="Ensembl"/>
        </authorList>
    </citation>
    <scope>IDENTIFICATION</scope>
</reference>
<dbReference type="AlphaFoldDB" id="A0A8C4N8V5"/>
<accession>A0A8C4N8V5</accession>
<evidence type="ECO:0000313" key="1">
    <source>
        <dbReference type="Ensembl" id="ENSEASP00005033975.1"/>
    </source>
</evidence>
<sequence>IQCFEFSSFSRGSLSNLIILSNKTWFYVRLFVPGPVTARCGYFTNQVGDFEGIVNLFTPAAFLCVK</sequence>
<protein>
    <submittedName>
        <fullName evidence="1">Uncharacterized protein</fullName>
    </submittedName>
</protein>
<organism evidence="1">
    <name type="scientific">Equus asinus asinus</name>
    <dbReference type="NCBI Taxonomy" id="83772"/>
    <lineage>
        <taxon>Eukaryota</taxon>
        <taxon>Metazoa</taxon>
        <taxon>Chordata</taxon>
        <taxon>Craniata</taxon>
        <taxon>Vertebrata</taxon>
        <taxon>Euteleostomi</taxon>
        <taxon>Mammalia</taxon>
        <taxon>Eutheria</taxon>
        <taxon>Laurasiatheria</taxon>
        <taxon>Perissodactyla</taxon>
        <taxon>Equidae</taxon>
        <taxon>Equus</taxon>
    </lineage>
</organism>